<dbReference type="Proteomes" id="UP000269198">
    <property type="component" value="Unassembled WGS sequence"/>
</dbReference>
<evidence type="ECO:0000256" key="2">
    <source>
        <dbReference type="ARBA" id="ARBA00022723"/>
    </source>
</evidence>
<reference evidence="5 6" key="1">
    <citation type="submission" date="2018-11" db="EMBL/GenBank/DDBJ databases">
        <title>The genome draft of YIM 96095.</title>
        <authorList>
            <person name="Tang S.-K."/>
            <person name="Chunyu W.-X."/>
            <person name="Feng Y.-Z."/>
        </authorList>
    </citation>
    <scope>NUCLEOTIDE SEQUENCE [LARGE SCALE GENOMIC DNA]</scope>
    <source>
        <strain evidence="5 6">YIM 96095</strain>
    </source>
</reference>
<comment type="caution">
    <text evidence="5">The sequence shown here is derived from an EMBL/GenBank/DDBJ whole genome shotgun (WGS) entry which is preliminary data.</text>
</comment>
<evidence type="ECO:0000256" key="1">
    <source>
        <dbReference type="ARBA" id="ARBA00010211"/>
    </source>
</evidence>
<evidence type="ECO:0000313" key="6">
    <source>
        <dbReference type="Proteomes" id="UP000269198"/>
    </source>
</evidence>
<dbReference type="AlphaFoldDB" id="A0A3N0ECZ2"/>
<evidence type="ECO:0000256" key="3">
    <source>
        <dbReference type="SAM" id="MobiDB-lite"/>
    </source>
</evidence>
<dbReference type="GO" id="GO:0046872">
    <property type="term" value="F:metal ion binding"/>
    <property type="evidence" value="ECO:0007669"/>
    <property type="project" value="UniProtKB-KW"/>
</dbReference>
<organism evidence="5 6">
    <name type="scientific">Halostreptopolyspora alba</name>
    <dbReference type="NCBI Taxonomy" id="2487137"/>
    <lineage>
        <taxon>Bacteria</taxon>
        <taxon>Bacillati</taxon>
        <taxon>Actinomycetota</taxon>
        <taxon>Actinomycetes</taxon>
        <taxon>Streptosporangiales</taxon>
        <taxon>Nocardiopsidaceae</taxon>
        <taxon>Halostreptopolyspora</taxon>
    </lineage>
</organism>
<dbReference type="SUPFAM" id="SSF56529">
    <property type="entry name" value="FAH"/>
    <property type="match status" value="1"/>
</dbReference>
<evidence type="ECO:0000259" key="4">
    <source>
        <dbReference type="Pfam" id="PF01557"/>
    </source>
</evidence>
<protein>
    <submittedName>
        <fullName evidence="5">Fumarylacetoacetate hydrolase</fullName>
    </submittedName>
</protein>
<dbReference type="Gene3D" id="3.90.850.10">
    <property type="entry name" value="Fumarylacetoacetase-like, C-terminal domain"/>
    <property type="match status" value="1"/>
</dbReference>
<feature type="domain" description="Fumarylacetoacetase-like C-terminal" evidence="4">
    <location>
        <begin position="105"/>
        <end position="282"/>
    </location>
</feature>
<gene>
    <name evidence="5" type="ORF">EFW17_07045</name>
</gene>
<feature type="region of interest" description="Disordered" evidence="3">
    <location>
        <begin position="50"/>
        <end position="70"/>
    </location>
</feature>
<dbReference type="InterPro" id="IPR051121">
    <property type="entry name" value="FAH"/>
</dbReference>
<dbReference type="InterPro" id="IPR036663">
    <property type="entry name" value="Fumarylacetoacetase_C_sf"/>
</dbReference>
<comment type="similarity">
    <text evidence="1">Belongs to the FAH family.</text>
</comment>
<sequence length="308" mass="33243">MPGIVRFADTAGTVRVGLRDEAGGIRELDGVGRVADLLRLPLRQLRQRLDSRGGGATHHRAGVTPLPPVDGDTEVWASGVTYERSRQARGEESDSDDLYDRVYTASRPELFFKSVSWRVVTEGEPIAVRADSRLDVPEPELAVVCNVHGEIVGYTVCNDVSSRSIEGENALYLPQAKVYAGSCALADAIVPAWHVGNLADQRIRMTVWRGGDQAYRGEVALAALRRDPARLVGYLFGGQPFPEGAVLATGTGIVPGMDFTLTEGDTVEIDVSAVGTLSNPVVRGAEAMAWLTEARERPTARPVAPRER</sequence>
<dbReference type="RefSeq" id="WP_123200496.1">
    <property type="nucleotide sequence ID" value="NZ_RJMB01000005.1"/>
</dbReference>
<keyword evidence="2" id="KW-0479">Metal-binding</keyword>
<proteinExistence type="inferred from homology"/>
<dbReference type="GO" id="GO:0044281">
    <property type="term" value="P:small molecule metabolic process"/>
    <property type="evidence" value="ECO:0007669"/>
    <property type="project" value="UniProtKB-ARBA"/>
</dbReference>
<dbReference type="GO" id="GO:0016787">
    <property type="term" value="F:hydrolase activity"/>
    <property type="evidence" value="ECO:0007669"/>
    <property type="project" value="UniProtKB-KW"/>
</dbReference>
<dbReference type="InterPro" id="IPR011234">
    <property type="entry name" value="Fumarylacetoacetase-like_C"/>
</dbReference>
<accession>A0A3N0ECZ2</accession>
<dbReference type="Pfam" id="PF01557">
    <property type="entry name" value="FAA_hydrolase"/>
    <property type="match status" value="1"/>
</dbReference>
<dbReference type="EMBL" id="RJMB01000005">
    <property type="protein sequence ID" value="RNL85717.1"/>
    <property type="molecule type" value="Genomic_DNA"/>
</dbReference>
<keyword evidence="5" id="KW-0378">Hydrolase</keyword>
<dbReference type="PANTHER" id="PTHR42796:SF7">
    <property type="entry name" value="2-DEHYDRO-3-DEOXY-D-ARABINONATE DEHYDRATASE"/>
    <property type="match status" value="1"/>
</dbReference>
<evidence type="ECO:0000313" key="5">
    <source>
        <dbReference type="EMBL" id="RNL85717.1"/>
    </source>
</evidence>
<keyword evidence="6" id="KW-1185">Reference proteome</keyword>
<dbReference type="PANTHER" id="PTHR42796">
    <property type="entry name" value="FUMARYLACETOACETATE HYDROLASE DOMAIN-CONTAINING PROTEIN 2A-RELATED"/>
    <property type="match status" value="1"/>
</dbReference>
<dbReference type="OrthoDB" id="9779415at2"/>
<name>A0A3N0ECZ2_9ACTN</name>